<dbReference type="InParanoid" id="A0A165GE31"/>
<dbReference type="EMBL" id="KV426050">
    <property type="protein sequence ID" value="KZV90383.1"/>
    <property type="molecule type" value="Genomic_DNA"/>
</dbReference>
<sequence length="95" mass="11305">MTDAIPPAWGMQRLVPWNNRRMHANQDPWQPWNFRTARTLHLFSPPRRVPSDLIWELETFRYLDLTRRGRAHRFVCPTSVGVYDLDVSKGQLTRC</sequence>
<reference evidence="1 2" key="1">
    <citation type="journal article" date="2016" name="Mol. Biol. Evol.">
        <title>Comparative Genomics of Early-Diverging Mushroom-Forming Fungi Provides Insights into the Origins of Lignocellulose Decay Capabilities.</title>
        <authorList>
            <person name="Nagy L.G."/>
            <person name="Riley R."/>
            <person name="Tritt A."/>
            <person name="Adam C."/>
            <person name="Daum C."/>
            <person name="Floudas D."/>
            <person name="Sun H."/>
            <person name="Yadav J.S."/>
            <person name="Pangilinan J."/>
            <person name="Larsson K.H."/>
            <person name="Matsuura K."/>
            <person name="Barry K."/>
            <person name="Labutti K."/>
            <person name="Kuo R."/>
            <person name="Ohm R.A."/>
            <person name="Bhattacharya S.S."/>
            <person name="Shirouzu T."/>
            <person name="Yoshinaga Y."/>
            <person name="Martin F.M."/>
            <person name="Grigoriev I.V."/>
            <person name="Hibbett D.S."/>
        </authorList>
    </citation>
    <scope>NUCLEOTIDE SEQUENCE [LARGE SCALE GENOMIC DNA]</scope>
    <source>
        <strain evidence="1 2">HHB12029</strain>
    </source>
</reference>
<organism evidence="1 2">
    <name type="scientific">Exidia glandulosa HHB12029</name>
    <dbReference type="NCBI Taxonomy" id="1314781"/>
    <lineage>
        <taxon>Eukaryota</taxon>
        <taxon>Fungi</taxon>
        <taxon>Dikarya</taxon>
        <taxon>Basidiomycota</taxon>
        <taxon>Agaricomycotina</taxon>
        <taxon>Agaricomycetes</taxon>
        <taxon>Auriculariales</taxon>
        <taxon>Exidiaceae</taxon>
        <taxon>Exidia</taxon>
    </lineage>
</organism>
<dbReference type="Proteomes" id="UP000077266">
    <property type="component" value="Unassembled WGS sequence"/>
</dbReference>
<gene>
    <name evidence="1" type="ORF">EXIGLDRAFT_121712</name>
</gene>
<accession>A0A165GE31</accession>
<keyword evidence="2" id="KW-1185">Reference proteome</keyword>
<evidence type="ECO:0000313" key="2">
    <source>
        <dbReference type="Proteomes" id="UP000077266"/>
    </source>
</evidence>
<proteinExistence type="predicted"/>
<protein>
    <submittedName>
        <fullName evidence="1">Uncharacterized protein</fullName>
    </submittedName>
</protein>
<evidence type="ECO:0000313" key="1">
    <source>
        <dbReference type="EMBL" id="KZV90383.1"/>
    </source>
</evidence>
<name>A0A165GE31_EXIGL</name>
<dbReference type="AlphaFoldDB" id="A0A165GE31"/>